<organism evidence="2 3">
    <name type="scientific">Gonapodya prolifera (strain JEL478)</name>
    <name type="common">Monoblepharis prolifera</name>
    <dbReference type="NCBI Taxonomy" id="1344416"/>
    <lineage>
        <taxon>Eukaryota</taxon>
        <taxon>Fungi</taxon>
        <taxon>Fungi incertae sedis</taxon>
        <taxon>Chytridiomycota</taxon>
        <taxon>Chytridiomycota incertae sedis</taxon>
        <taxon>Monoblepharidomycetes</taxon>
        <taxon>Monoblepharidales</taxon>
        <taxon>Gonapodyaceae</taxon>
        <taxon>Gonapodya</taxon>
    </lineage>
</organism>
<proteinExistence type="predicted"/>
<evidence type="ECO:0000313" key="3">
    <source>
        <dbReference type="Proteomes" id="UP000070544"/>
    </source>
</evidence>
<dbReference type="Pfam" id="PF05630">
    <property type="entry name" value="NPP1"/>
    <property type="match status" value="1"/>
</dbReference>
<evidence type="ECO:0000256" key="1">
    <source>
        <dbReference type="SAM" id="SignalP"/>
    </source>
</evidence>
<keyword evidence="3" id="KW-1185">Reference proteome</keyword>
<protein>
    <submittedName>
        <fullName evidence="2">NPP1-domain-containing protein</fullName>
    </submittedName>
</protein>
<keyword evidence="1" id="KW-0732">Signal</keyword>
<dbReference type="Proteomes" id="UP000070544">
    <property type="component" value="Unassembled WGS sequence"/>
</dbReference>
<evidence type="ECO:0000313" key="2">
    <source>
        <dbReference type="EMBL" id="KXS15847.1"/>
    </source>
</evidence>
<dbReference type="OrthoDB" id="89086at2759"/>
<sequence>MHLVASILILTSAVATAVLADDFPSIPEALNPTMDIVSISPAFDFDHDGCLPSAAMSVTGVQNGRLNPSGALGGGCRRADFLAYSNTYHRAACMDNFCAHFYCLYFLKARFSEFDFGKASFPILDGNFINTVNKAKPDGYPTFA</sequence>
<dbReference type="EMBL" id="KQ965759">
    <property type="protein sequence ID" value="KXS15847.1"/>
    <property type="molecule type" value="Genomic_DNA"/>
</dbReference>
<name>A0A139AGC6_GONPJ</name>
<reference evidence="2 3" key="1">
    <citation type="journal article" date="2015" name="Genome Biol. Evol.">
        <title>Phylogenomic analyses indicate that early fungi evolved digesting cell walls of algal ancestors of land plants.</title>
        <authorList>
            <person name="Chang Y."/>
            <person name="Wang S."/>
            <person name="Sekimoto S."/>
            <person name="Aerts A.L."/>
            <person name="Choi C."/>
            <person name="Clum A."/>
            <person name="LaButti K.M."/>
            <person name="Lindquist E.A."/>
            <person name="Yee Ngan C."/>
            <person name="Ohm R.A."/>
            <person name="Salamov A.A."/>
            <person name="Grigoriev I.V."/>
            <person name="Spatafora J.W."/>
            <person name="Berbee M.L."/>
        </authorList>
    </citation>
    <scope>NUCLEOTIDE SEQUENCE [LARGE SCALE GENOMIC DNA]</scope>
    <source>
        <strain evidence="2 3">JEL478</strain>
    </source>
</reference>
<accession>A0A139AGC6</accession>
<dbReference type="InterPro" id="IPR008701">
    <property type="entry name" value="NPP1"/>
</dbReference>
<gene>
    <name evidence="2" type="ORF">M427DRAFT_44223</name>
</gene>
<dbReference type="PANTHER" id="PTHR33657:SF6">
    <property type="entry name" value="SECRETED PROTEIN"/>
    <property type="match status" value="1"/>
</dbReference>
<feature type="signal peptide" evidence="1">
    <location>
        <begin position="1"/>
        <end position="20"/>
    </location>
</feature>
<dbReference type="PANTHER" id="PTHR33657">
    <property type="entry name" value="DOMAIN PROTEIN, PUTATIVE (AFU_ORTHOLOGUE AFUA_5G00600)-RELATED"/>
    <property type="match status" value="1"/>
</dbReference>
<feature type="chain" id="PRO_5007296138" evidence="1">
    <location>
        <begin position="21"/>
        <end position="144"/>
    </location>
</feature>
<dbReference type="AlphaFoldDB" id="A0A139AGC6"/>